<dbReference type="Gene3D" id="3.40.50.1390">
    <property type="entry name" value="Resolvase, N-terminal catalytic domain"/>
    <property type="match status" value="1"/>
</dbReference>
<dbReference type="EMBL" id="LBPV01000041">
    <property type="protein sequence ID" value="KKP64701.1"/>
    <property type="molecule type" value="Genomic_DNA"/>
</dbReference>
<proteinExistence type="predicted"/>
<dbReference type="CDD" id="cd00338">
    <property type="entry name" value="Ser_Recombinase"/>
    <property type="match status" value="1"/>
</dbReference>
<dbReference type="InterPro" id="IPR011109">
    <property type="entry name" value="DNA_bind_recombinase_dom"/>
</dbReference>
<dbReference type="Pfam" id="PF13408">
    <property type="entry name" value="Zn_ribbon_recom"/>
    <property type="match status" value="1"/>
</dbReference>
<dbReference type="GO" id="GO:0003677">
    <property type="term" value="F:DNA binding"/>
    <property type="evidence" value="ECO:0007669"/>
    <property type="project" value="InterPro"/>
</dbReference>
<dbReference type="Gene3D" id="3.90.1750.20">
    <property type="entry name" value="Putative Large Serine Recombinase, Chain B, Domain 2"/>
    <property type="match status" value="1"/>
</dbReference>
<organism evidence="3 4">
    <name type="scientific">candidate division WS6 bacterium GW2011_GWE1_34_7</name>
    <dbReference type="NCBI Taxonomy" id="1619093"/>
    <lineage>
        <taxon>Bacteria</taxon>
        <taxon>Candidatus Dojkabacteria</taxon>
    </lineage>
</organism>
<feature type="domain" description="Resolvase/invertase-type recombinase catalytic" evidence="1">
    <location>
        <begin position="3"/>
        <end position="150"/>
    </location>
</feature>
<dbReference type="PROSITE" id="PS51737">
    <property type="entry name" value="RECOMBINASE_DNA_BIND"/>
    <property type="match status" value="1"/>
</dbReference>
<dbReference type="SUPFAM" id="SSF53041">
    <property type="entry name" value="Resolvase-like"/>
    <property type="match status" value="1"/>
</dbReference>
<sequence length="511" mass="59799">MKTCYIYSRVSTEEQAKHGYSIEAQKNACAEFAKKLNYSILDVFVDEGETATATDRPGFQKMLNRCEDKPVDAVVVWQTDRFARNEIDHFLTKDKLNKLGVKVLSVAQPLLDDSPEGMAMDGMMAVWNAYFSRDLSRKTKKGLMQKWNEGWWVGWAPLGYINTKDTNGKGIVVIDKDKGSIVKEGLELFSSGNYTIETLQNWYFKKGLMSKTNKVLQYSVVHNLLRGTFYYGLMRWNGLEKIGNHKPLINKNTYDLNQYVLAKHRDFLIRQRKHNFLLRAFIYCQDCGQRYTAEYHYDDKKWAKKGGKIGYYHCAKRGGCKSPYVQQEELEKLVSDEVKKLEFSKGFVTMVIKKAREAFVRQRETIDSDKKVLTNQKLALEVKRSLLEDKLLDKTITDDVFKRKHMELQAQINALDVNINDLEHKRQLDVNFVEEILRFTQNISKAYQKAPVFLKRHYLRFFFDKFWVKDKKIVNTAYSPIFDALYQEKLVILRTNWLPRVDSNHQPADYM</sequence>
<protein>
    <submittedName>
        <fullName evidence="3">Recombinase</fullName>
    </submittedName>
</protein>
<dbReference type="InterPro" id="IPR025827">
    <property type="entry name" value="Zn_ribbon_recom_dom"/>
</dbReference>
<dbReference type="GO" id="GO:0000150">
    <property type="term" value="F:DNA strand exchange activity"/>
    <property type="evidence" value="ECO:0007669"/>
    <property type="project" value="InterPro"/>
</dbReference>
<reference evidence="3 4" key="1">
    <citation type="journal article" date="2015" name="Nature">
        <title>rRNA introns, odd ribosomes, and small enigmatic genomes across a large radiation of phyla.</title>
        <authorList>
            <person name="Brown C.T."/>
            <person name="Hug L.A."/>
            <person name="Thomas B.C."/>
            <person name="Sharon I."/>
            <person name="Castelle C.J."/>
            <person name="Singh A."/>
            <person name="Wilkins M.J."/>
            <person name="Williams K.H."/>
            <person name="Banfield J.F."/>
        </authorList>
    </citation>
    <scope>NUCLEOTIDE SEQUENCE [LARGE SCALE GENOMIC DNA]</scope>
</reference>
<accession>A0A0G0BM31</accession>
<dbReference type="InterPro" id="IPR038109">
    <property type="entry name" value="DNA_bind_recomb_sf"/>
</dbReference>
<dbReference type="PANTHER" id="PTHR30461:SF23">
    <property type="entry name" value="DNA RECOMBINASE-RELATED"/>
    <property type="match status" value="1"/>
</dbReference>
<dbReference type="Pfam" id="PF00239">
    <property type="entry name" value="Resolvase"/>
    <property type="match status" value="1"/>
</dbReference>
<dbReference type="Pfam" id="PF07508">
    <property type="entry name" value="Recombinase"/>
    <property type="match status" value="1"/>
</dbReference>
<dbReference type="InterPro" id="IPR050639">
    <property type="entry name" value="SSR_resolvase"/>
</dbReference>
<evidence type="ECO:0000313" key="3">
    <source>
        <dbReference type="EMBL" id="KKP64701.1"/>
    </source>
</evidence>
<evidence type="ECO:0000259" key="2">
    <source>
        <dbReference type="PROSITE" id="PS51737"/>
    </source>
</evidence>
<dbReference type="SMART" id="SM00857">
    <property type="entry name" value="Resolvase"/>
    <property type="match status" value="1"/>
</dbReference>
<dbReference type="Proteomes" id="UP000033866">
    <property type="component" value="Unassembled WGS sequence"/>
</dbReference>
<name>A0A0G0BM31_9BACT</name>
<gene>
    <name evidence="3" type="ORF">UR61_C0041G0008</name>
</gene>
<feature type="domain" description="Recombinase" evidence="2">
    <location>
        <begin position="157"/>
        <end position="267"/>
    </location>
</feature>
<comment type="caution">
    <text evidence="3">The sequence shown here is derived from an EMBL/GenBank/DDBJ whole genome shotgun (WGS) entry which is preliminary data.</text>
</comment>
<dbReference type="AlphaFoldDB" id="A0A0G0BM31"/>
<dbReference type="InterPro" id="IPR006119">
    <property type="entry name" value="Resolv_N"/>
</dbReference>
<dbReference type="InterPro" id="IPR036162">
    <property type="entry name" value="Resolvase-like_N_sf"/>
</dbReference>
<evidence type="ECO:0000313" key="4">
    <source>
        <dbReference type="Proteomes" id="UP000033866"/>
    </source>
</evidence>
<evidence type="ECO:0000259" key="1">
    <source>
        <dbReference type="PROSITE" id="PS51736"/>
    </source>
</evidence>
<dbReference type="PANTHER" id="PTHR30461">
    <property type="entry name" value="DNA-INVERTASE FROM LAMBDOID PROPHAGE"/>
    <property type="match status" value="1"/>
</dbReference>
<dbReference type="PROSITE" id="PS51736">
    <property type="entry name" value="RECOMBINASES_3"/>
    <property type="match status" value="1"/>
</dbReference>